<evidence type="ECO:0000313" key="3">
    <source>
        <dbReference type="Proteomes" id="UP000000321"/>
    </source>
</evidence>
<dbReference type="BioCyc" id="AURANTIMONAS:SI859A1_02496-MONOMER"/>
<organism evidence="2 3">
    <name type="scientific">Aurantimonas manganoxydans (strain ATCC BAA-1229 / DSM 21871 / SI85-9A1)</name>
    <dbReference type="NCBI Taxonomy" id="287752"/>
    <lineage>
        <taxon>Bacteria</taxon>
        <taxon>Pseudomonadati</taxon>
        <taxon>Pseudomonadota</taxon>
        <taxon>Alphaproteobacteria</taxon>
        <taxon>Hyphomicrobiales</taxon>
        <taxon>Aurantimonadaceae</taxon>
        <taxon>Aurantimonas</taxon>
    </lineage>
</organism>
<keyword evidence="3" id="KW-1185">Reference proteome</keyword>
<sequence>MRFRASGTISANGAGAGSGRDRCLATAVSPYEAQRDEVLFMAETIKVDIPHKLTRETARQRIDDGFDRVRQDMLGGMVKFEDTWTGDHLDFTARVMGQRVTGRLDVLDESVHLEIDLPSFLAAIAEKLKGRLRKEGQILLEKK</sequence>
<proteinExistence type="predicted"/>
<name>Q1YLQ1_AURMS</name>
<evidence type="ECO:0008006" key="4">
    <source>
        <dbReference type="Google" id="ProtNLM"/>
    </source>
</evidence>
<dbReference type="InterPro" id="IPR013433">
    <property type="entry name" value="PHA_gran_rgn"/>
</dbReference>
<reference evidence="2 3" key="1">
    <citation type="journal article" date="2008" name="Appl. Environ. Microbiol.">
        <title>Genomic insights into Mn(II) oxidation by the marine alphaproteobacterium Aurantimonas sp. strain SI85-9A1.</title>
        <authorList>
            <person name="Dick G.J."/>
            <person name="Podell S."/>
            <person name="Johnson H.A."/>
            <person name="Rivera-Espinoza Y."/>
            <person name="Bernier-Latmani R."/>
            <person name="McCarthy J.K."/>
            <person name="Torpey J.W."/>
            <person name="Clement B.G."/>
            <person name="Gaasterland T."/>
            <person name="Tebo B.M."/>
        </authorList>
    </citation>
    <scope>NUCLEOTIDE SEQUENCE [LARGE SCALE GENOMIC DNA]</scope>
    <source>
        <strain evidence="2 3">SI85-9A1</strain>
    </source>
</reference>
<dbReference type="EMBL" id="AAPJ01000001">
    <property type="protein sequence ID" value="EAS51680.1"/>
    <property type="molecule type" value="Genomic_DNA"/>
</dbReference>
<protein>
    <recommendedName>
        <fullName evidence="4">Polyhydroxyalkanoic acid system protein</fullName>
    </recommendedName>
</protein>
<dbReference type="Proteomes" id="UP000000321">
    <property type="component" value="Unassembled WGS sequence"/>
</dbReference>
<dbReference type="HOGENOM" id="CLU_150610_0_0_5"/>
<feature type="region of interest" description="Disordered" evidence="1">
    <location>
        <begin position="1"/>
        <end position="21"/>
    </location>
</feature>
<evidence type="ECO:0000256" key="1">
    <source>
        <dbReference type="SAM" id="MobiDB-lite"/>
    </source>
</evidence>
<gene>
    <name evidence="2" type="ORF">SI859A1_02496</name>
</gene>
<evidence type="ECO:0000313" key="2">
    <source>
        <dbReference type="EMBL" id="EAS51680.1"/>
    </source>
</evidence>
<accession>Q1YLQ1</accession>
<comment type="caution">
    <text evidence="2">The sequence shown here is derived from an EMBL/GenBank/DDBJ whole genome shotgun (WGS) entry which is preliminary data.</text>
</comment>
<dbReference type="AlphaFoldDB" id="Q1YLQ1"/>
<dbReference type="Pfam" id="PF09650">
    <property type="entry name" value="PHA_gran_rgn"/>
    <property type="match status" value="1"/>
</dbReference>